<name>A0ABU3WS56_9NOCA</name>
<dbReference type="InterPro" id="IPR003675">
    <property type="entry name" value="Rce1/LyrA-like_dom"/>
</dbReference>
<feature type="domain" description="CAAX prenyl protease 2/Lysostaphin resistance protein A-like" evidence="1">
    <location>
        <begin position="109"/>
        <end position="196"/>
    </location>
</feature>
<feature type="domain" description="Bacterial SCP orthologue" evidence="2">
    <location>
        <begin position="252"/>
        <end position="344"/>
    </location>
</feature>
<dbReference type="Pfam" id="PF02517">
    <property type="entry name" value="Rce1-like"/>
    <property type="match status" value="1"/>
</dbReference>
<organism evidence="3 4">
    <name type="scientific">Rhodococcus zopfii</name>
    <dbReference type="NCBI Taxonomy" id="43772"/>
    <lineage>
        <taxon>Bacteria</taxon>
        <taxon>Bacillati</taxon>
        <taxon>Actinomycetota</taxon>
        <taxon>Actinomycetes</taxon>
        <taxon>Mycobacteriales</taxon>
        <taxon>Nocardiaceae</taxon>
        <taxon>Rhodococcus</taxon>
    </lineage>
</organism>
<accession>A0ABU3WS56</accession>
<sequence length="348" mass="35969">MTVARFGFAGPAVAAAAVLWSATLPSAPLGTHGRTWASAGLGVCAVVAARASGMNRTELGLDPTRVPSGLRWGGAVAAAVLGGYAIALSAPAVRGRIADSAGAGRDDFWTWITLHIPVGTVLAEELLFRGVLTPLVSPAVHATAFGLWHVRPAMIAGDSIAGTVAATGLSALGFDWLRRRSGSVLAPALAHLAINAGGSGRGAPRGDPARCQHVLGCLPVAPRKPVDPAELRDVLLRVAPWLCGDVDDRPARADLAAAVRLSARTLEQVAPGASVEVRVPPFVAVQCIEGLRHTRGTPPNVVETEPRTWLLLATGLLEYDDAVASGKLDASGSRAAEIARWLPLMRVV</sequence>
<evidence type="ECO:0000259" key="2">
    <source>
        <dbReference type="Pfam" id="PF17844"/>
    </source>
</evidence>
<evidence type="ECO:0000259" key="1">
    <source>
        <dbReference type="Pfam" id="PF02517"/>
    </source>
</evidence>
<reference evidence="3 4" key="1">
    <citation type="submission" date="2019-10" db="EMBL/GenBank/DDBJ databases">
        <title>Draft Genome Assembly of Rhodococcus zopfii DSM44189.</title>
        <authorList>
            <person name="Sutton J.M."/>
            <person name="Akob D.M."/>
            <person name="Bushman T.J."/>
        </authorList>
    </citation>
    <scope>NUCLEOTIDE SEQUENCE [LARGE SCALE GENOMIC DNA]</scope>
    <source>
        <strain evidence="3 4">DSM 44189</strain>
    </source>
</reference>
<dbReference type="GO" id="GO:0008237">
    <property type="term" value="F:metallopeptidase activity"/>
    <property type="evidence" value="ECO:0007669"/>
    <property type="project" value="UniProtKB-KW"/>
</dbReference>
<evidence type="ECO:0000313" key="3">
    <source>
        <dbReference type="EMBL" id="MDV2476835.1"/>
    </source>
</evidence>
<comment type="caution">
    <text evidence="3">The sequence shown here is derived from an EMBL/GenBank/DDBJ whole genome shotgun (WGS) entry which is preliminary data.</text>
</comment>
<keyword evidence="3" id="KW-0378">Hydrolase</keyword>
<proteinExistence type="predicted"/>
<keyword evidence="3" id="KW-0645">Protease</keyword>
<dbReference type="Pfam" id="PF17844">
    <property type="entry name" value="SCP_3"/>
    <property type="match status" value="1"/>
</dbReference>
<dbReference type="Proteomes" id="UP001275440">
    <property type="component" value="Unassembled WGS sequence"/>
</dbReference>
<evidence type="ECO:0000313" key="4">
    <source>
        <dbReference type="Proteomes" id="UP001275440"/>
    </source>
</evidence>
<protein>
    <submittedName>
        <fullName evidence="3">CPBP family intramembrane metalloprotease</fullName>
    </submittedName>
</protein>
<keyword evidence="4" id="KW-1185">Reference proteome</keyword>
<dbReference type="EMBL" id="WBMO01000001">
    <property type="protein sequence ID" value="MDV2476835.1"/>
    <property type="molecule type" value="Genomic_DNA"/>
</dbReference>
<gene>
    <name evidence="3" type="ORF">F8M49_18645</name>
</gene>
<dbReference type="InterPro" id="IPR041629">
    <property type="entry name" value="SCP_3"/>
</dbReference>
<keyword evidence="3" id="KW-0482">Metalloprotease</keyword>
<dbReference type="Gene3D" id="3.30.1050.40">
    <property type="match status" value="1"/>
</dbReference>